<gene>
    <name evidence="1" type="ordered locus">P700755_003437</name>
</gene>
<proteinExistence type="predicted"/>
<reference evidence="1" key="1">
    <citation type="submission" date="2006-03" db="EMBL/GenBank/DDBJ databases">
        <authorList>
            <person name="Bowman J."/>
            <person name="Ferriera S."/>
            <person name="Johnson J."/>
            <person name="Kravitz S."/>
            <person name="Halpern A."/>
            <person name="Remington K."/>
            <person name="Beeson K."/>
            <person name="Tran B."/>
            <person name="Rogers Y.-H."/>
            <person name="Friedman R."/>
            <person name="Venter J.C."/>
        </authorList>
    </citation>
    <scope>NUCLEOTIDE SEQUENCE [LARGE SCALE GENOMIC DNA]</scope>
    <source>
        <strain evidence="1">ATCC 700755</strain>
    </source>
</reference>
<dbReference type="eggNOG" id="ENOG5032S0M">
    <property type="taxonomic scope" value="Bacteria"/>
</dbReference>
<sequence length="142" mass="16874">MKFSLLIVCFCCMISCNTKPSLEDVHYLNGFWEIEKAETPYETKSYKINLMVDYIQVENTEGFRKKMQPSFLGNYKSSQNRENFTIHDAGDSLVLIYENQYNTWTETLLSIEKDKFVVKNDEDFTYTYKRHKNSKINLDDEE</sequence>
<evidence type="ECO:0000313" key="2">
    <source>
        <dbReference type="Proteomes" id="UP000008514"/>
    </source>
</evidence>
<accession>K4IIA8</accession>
<dbReference type="RefSeq" id="WP_015025611.1">
    <property type="nucleotide sequence ID" value="NC_018721.1"/>
</dbReference>
<evidence type="ECO:0008006" key="3">
    <source>
        <dbReference type="Google" id="ProtNLM"/>
    </source>
</evidence>
<protein>
    <recommendedName>
        <fullName evidence="3">Lipocalin-like domain-containing protein</fullName>
    </recommendedName>
</protein>
<dbReference type="Proteomes" id="UP000008514">
    <property type="component" value="Chromosome"/>
</dbReference>
<name>K4IIA8_PSYTT</name>
<dbReference type="KEGG" id="ptq:P700755_003437"/>
<dbReference type="STRING" id="313595.P700755_003437"/>
<dbReference type="AlphaFoldDB" id="K4IIA8"/>
<reference evidence="1" key="2">
    <citation type="submission" date="2012-09" db="EMBL/GenBank/DDBJ databases">
        <title>The complete sequence of Psychroflexus torquis an extreme psychrophile from sea-ice that is stimulated by light.</title>
        <authorList>
            <person name="Feng S."/>
            <person name="Powell S.M."/>
            <person name="Bowman J.P."/>
        </authorList>
    </citation>
    <scope>NUCLEOTIDE SEQUENCE [LARGE SCALE GENOMIC DNA]</scope>
    <source>
        <strain evidence="1">ATCC 700755</strain>
    </source>
</reference>
<dbReference type="HOGENOM" id="CLU_139787_0_0_10"/>
<evidence type="ECO:0000313" key="1">
    <source>
        <dbReference type="EMBL" id="AFU70064.1"/>
    </source>
</evidence>
<dbReference type="EMBL" id="CP003879">
    <property type="protein sequence ID" value="AFU70064.1"/>
    <property type="molecule type" value="Genomic_DNA"/>
</dbReference>
<organism evidence="1 2">
    <name type="scientific">Psychroflexus torquis (strain ATCC 700755 / CIP 106069 / ACAM 623)</name>
    <dbReference type="NCBI Taxonomy" id="313595"/>
    <lineage>
        <taxon>Bacteria</taxon>
        <taxon>Pseudomonadati</taxon>
        <taxon>Bacteroidota</taxon>
        <taxon>Flavobacteriia</taxon>
        <taxon>Flavobacteriales</taxon>
        <taxon>Flavobacteriaceae</taxon>
        <taxon>Psychroflexus</taxon>
    </lineage>
</organism>
<keyword evidence="2" id="KW-1185">Reference proteome</keyword>